<keyword evidence="7" id="KW-1185">Reference proteome</keyword>
<gene>
    <name evidence="6" type="ORF">KIN_36490</name>
</gene>
<dbReference type="InterPro" id="IPR036388">
    <property type="entry name" value="WH-like_DNA-bd_sf"/>
</dbReference>
<dbReference type="RefSeq" id="WP_159809740.1">
    <property type="nucleotide sequence ID" value="NZ_BLJE01000005.1"/>
</dbReference>
<evidence type="ECO:0000256" key="4">
    <source>
        <dbReference type="ARBA" id="ARBA00023163"/>
    </source>
</evidence>
<dbReference type="InterPro" id="IPR005119">
    <property type="entry name" value="LysR_subst-bd"/>
</dbReference>
<dbReference type="Pfam" id="PF00126">
    <property type="entry name" value="HTH_1"/>
    <property type="match status" value="1"/>
</dbReference>
<dbReference type="SUPFAM" id="SSF53850">
    <property type="entry name" value="Periplasmic binding protein-like II"/>
    <property type="match status" value="1"/>
</dbReference>
<dbReference type="Gene3D" id="3.40.190.10">
    <property type="entry name" value="Periplasmic binding protein-like II"/>
    <property type="match status" value="2"/>
</dbReference>
<dbReference type="Pfam" id="PF03466">
    <property type="entry name" value="LysR_substrate"/>
    <property type="match status" value="1"/>
</dbReference>
<dbReference type="GO" id="GO:0032993">
    <property type="term" value="C:protein-DNA complex"/>
    <property type="evidence" value="ECO:0007669"/>
    <property type="project" value="TreeGrafter"/>
</dbReference>
<dbReference type="EMBL" id="BLJE01000005">
    <property type="protein sequence ID" value="GFE66575.1"/>
    <property type="molecule type" value="Genomic_DNA"/>
</dbReference>
<feature type="domain" description="HTH lysR-type" evidence="5">
    <location>
        <begin position="12"/>
        <end position="69"/>
    </location>
</feature>
<dbReference type="InterPro" id="IPR036390">
    <property type="entry name" value="WH_DNA-bd_sf"/>
</dbReference>
<evidence type="ECO:0000256" key="3">
    <source>
        <dbReference type="ARBA" id="ARBA00023125"/>
    </source>
</evidence>
<dbReference type="PROSITE" id="PS50931">
    <property type="entry name" value="HTH_LYSR"/>
    <property type="match status" value="1"/>
</dbReference>
<proteinExistence type="inferred from homology"/>
<dbReference type="InterPro" id="IPR000847">
    <property type="entry name" value="LysR_HTH_N"/>
</dbReference>
<keyword evidence="2" id="KW-0805">Transcription regulation</keyword>
<dbReference type="FunFam" id="1.10.10.10:FF:000001">
    <property type="entry name" value="LysR family transcriptional regulator"/>
    <property type="match status" value="1"/>
</dbReference>
<dbReference type="PRINTS" id="PR00039">
    <property type="entry name" value="HTHLYSR"/>
</dbReference>
<dbReference type="Gene3D" id="1.10.10.10">
    <property type="entry name" value="Winged helix-like DNA-binding domain superfamily/Winged helix DNA-binding domain"/>
    <property type="match status" value="1"/>
</dbReference>
<evidence type="ECO:0000256" key="2">
    <source>
        <dbReference type="ARBA" id="ARBA00023015"/>
    </source>
</evidence>
<dbReference type="SUPFAM" id="SSF46785">
    <property type="entry name" value="Winged helix' DNA-binding domain"/>
    <property type="match status" value="1"/>
</dbReference>
<dbReference type="GO" id="GO:0003700">
    <property type="term" value="F:DNA-binding transcription factor activity"/>
    <property type="evidence" value="ECO:0007669"/>
    <property type="project" value="InterPro"/>
</dbReference>
<evidence type="ECO:0000313" key="6">
    <source>
        <dbReference type="EMBL" id="GFE66575.1"/>
    </source>
</evidence>
<dbReference type="OrthoDB" id="9791253at2"/>
<accession>A0A6N6JKL0</accession>
<name>A0A6N6JKL0_9RHOB</name>
<evidence type="ECO:0000259" key="5">
    <source>
        <dbReference type="PROSITE" id="PS50931"/>
    </source>
</evidence>
<keyword evidence="4" id="KW-0804">Transcription</keyword>
<dbReference type="PANTHER" id="PTHR30346:SF0">
    <property type="entry name" value="HCA OPERON TRANSCRIPTIONAL ACTIVATOR HCAR"/>
    <property type="match status" value="1"/>
</dbReference>
<keyword evidence="3" id="KW-0238">DNA-binding</keyword>
<dbReference type="CDD" id="cd08414">
    <property type="entry name" value="PBP2_LTTR_aromatics_like"/>
    <property type="match status" value="1"/>
</dbReference>
<organism evidence="6 7">
    <name type="scientific">Litoreibacter roseus</name>
    <dbReference type="NCBI Taxonomy" id="2601869"/>
    <lineage>
        <taxon>Bacteria</taxon>
        <taxon>Pseudomonadati</taxon>
        <taxon>Pseudomonadota</taxon>
        <taxon>Alphaproteobacteria</taxon>
        <taxon>Rhodobacterales</taxon>
        <taxon>Roseobacteraceae</taxon>
        <taxon>Litoreibacter</taxon>
    </lineage>
</organism>
<dbReference type="GO" id="GO:0003677">
    <property type="term" value="F:DNA binding"/>
    <property type="evidence" value="ECO:0007669"/>
    <property type="project" value="UniProtKB-KW"/>
</dbReference>
<dbReference type="AlphaFoldDB" id="A0A6N6JKL0"/>
<reference evidence="6 7" key="1">
    <citation type="submission" date="2019-12" db="EMBL/GenBank/DDBJ databases">
        <title>Litoreibacter badius sp. nov., a novel bacteriochlorophyll a-containing bacterium in the genus Litoreibacter.</title>
        <authorList>
            <person name="Kanamuro M."/>
            <person name="Takabe Y."/>
            <person name="Mori K."/>
            <person name="Takaichi S."/>
            <person name="Hanada S."/>
        </authorList>
    </citation>
    <scope>NUCLEOTIDE SEQUENCE [LARGE SCALE GENOMIC DNA]</scope>
    <source>
        <strain evidence="6 7">K6</strain>
    </source>
</reference>
<evidence type="ECO:0000256" key="1">
    <source>
        <dbReference type="ARBA" id="ARBA00009437"/>
    </source>
</evidence>
<evidence type="ECO:0000313" key="7">
    <source>
        <dbReference type="Proteomes" id="UP000436822"/>
    </source>
</evidence>
<sequence>MNDVAAYRSTQPQLSDLRSFIAVAEAGSFRAAATMRGLQQSTFSRRVRQLEDIIGVSLFERRSDGVRLTRAGENFLRRAQAALRDLDRAVMLATRDGAARTGVLVIGIIDSMSTGHQRDFLQVIAAAMPDIEISILEDTRSALIAGLYRGSIDAAILYGDAGTDDLDVLPMWSEQVVAALPFDDGLEAADSIRTDDLASTKIILMARDPGPDIQAYLSELIAKPPKRSRVVLHDVGREALLNMVGLDMGVTLGLRSWTGTAYPGVRFAKIENAPKMGFSLVWSPTRDNPVLRRTISLARNLVRAD</sequence>
<comment type="similarity">
    <text evidence="1">Belongs to the LysR transcriptional regulatory family.</text>
</comment>
<dbReference type="PANTHER" id="PTHR30346">
    <property type="entry name" value="TRANSCRIPTIONAL DUAL REGULATOR HCAR-RELATED"/>
    <property type="match status" value="1"/>
</dbReference>
<comment type="caution">
    <text evidence="6">The sequence shown here is derived from an EMBL/GenBank/DDBJ whole genome shotgun (WGS) entry which is preliminary data.</text>
</comment>
<protein>
    <submittedName>
        <fullName evidence="6">Fhu operon transcription regulator</fullName>
    </submittedName>
</protein>
<dbReference type="Proteomes" id="UP000436822">
    <property type="component" value="Unassembled WGS sequence"/>
</dbReference>